<keyword evidence="3" id="KW-1185">Reference proteome</keyword>
<sequence length="99" mass="10979">MVQTQMRSAAPGGDVLDIFLPSAGREERPRFLSHLAASRALSPIGVKRRGGNISEGGETNNGQAFNGLVEERRKEKGTRKKKKKKKKRENKVHFLPLAI</sequence>
<evidence type="ECO:0000313" key="3">
    <source>
        <dbReference type="Proteomes" id="UP000008383"/>
    </source>
</evidence>
<accession>D4DKB5</accession>
<name>D4DKB5_TRIVH</name>
<evidence type="ECO:0000313" key="2">
    <source>
        <dbReference type="EMBL" id="EFE37702.1"/>
    </source>
</evidence>
<feature type="region of interest" description="Disordered" evidence="1">
    <location>
        <begin position="50"/>
        <end position="99"/>
    </location>
</feature>
<dbReference type="EMBL" id="ACYE01000463">
    <property type="protein sequence ID" value="EFE37702.1"/>
    <property type="molecule type" value="Genomic_DNA"/>
</dbReference>
<protein>
    <submittedName>
        <fullName evidence="2">Uncharacterized protein</fullName>
    </submittedName>
</protein>
<comment type="caution">
    <text evidence="2">The sequence shown here is derived from an EMBL/GenBank/DDBJ whole genome shotgun (WGS) entry which is preliminary data.</text>
</comment>
<proteinExistence type="predicted"/>
<dbReference type="GeneID" id="9584275"/>
<organism evidence="2 3">
    <name type="scientific">Trichophyton verrucosum (strain HKI 0517)</name>
    <dbReference type="NCBI Taxonomy" id="663202"/>
    <lineage>
        <taxon>Eukaryota</taxon>
        <taxon>Fungi</taxon>
        <taxon>Dikarya</taxon>
        <taxon>Ascomycota</taxon>
        <taxon>Pezizomycotina</taxon>
        <taxon>Eurotiomycetes</taxon>
        <taxon>Eurotiomycetidae</taxon>
        <taxon>Onygenales</taxon>
        <taxon>Arthrodermataceae</taxon>
        <taxon>Trichophyton</taxon>
    </lineage>
</organism>
<evidence type="ECO:0000256" key="1">
    <source>
        <dbReference type="SAM" id="MobiDB-lite"/>
    </source>
</evidence>
<dbReference type="Proteomes" id="UP000008383">
    <property type="component" value="Unassembled WGS sequence"/>
</dbReference>
<gene>
    <name evidence="2" type="ORF">TRV_07637</name>
</gene>
<dbReference type="RefSeq" id="XP_003018347.1">
    <property type="nucleotide sequence ID" value="XM_003018301.1"/>
</dbReference>
<dbReference type="KEGG" id="tve:TRV_07637"/>
<reference evidence="3" key="1">
    <citation type="journal article" date="2011" name="Genome Biol.">
        <title>Comparative and functional genomics provide insights into the pathogenicity of dermatophytic fungi.</title>
        <authorList>
            <person name="Burmester A."/>
            <person name="Shelest E."/>
            <person name="Gloeckner G."/>
            <person name="Heddergott C."/>
            <person name="Schindler S."/>
            <person name="Staib P."/>
            <person name="Heidel A."/>
            <person name="Felder M."/>
            <person name="Petzold A."/>
            <person name="Szafranski K."/>
            <person name="Feuermann M."/>
            <person name="Pedruzzi I."/>
            <person name="Priebe S."/>
            <person name="Groth M."/>
            <person name="Winkler R."/>
            <person name="Li W."/>
            <person name="Kniemeyer O."/>
            <person name="Schroeckh V."/>
            <person name="Hertweck C."/>
            <person name="Hube B."/>
            <person name="White T.C."/>
            <person name="Platzer M."/>
            <person name="Guthke R."/>
            <person name="Heitman J."/>
            <person name="Woestemeyer J."/>
            <person name="Zipfel P.F."/>
            <person name="Monod M."/>
            <person name="Brakhage A.A."/>
        </authorList>
    </citation>
    <scope>NUCLEOTIDE SEQUENCE [LARGE SCALE GENOMIC DNA]</scope>
    <source>
        <strain evidence="3">HKI 0517</strain>
    </source>
</reference>
<dbReference type="AlphaFoldDB" id="D4DKB5"/>
<feature type="compositionally biased region" description="Basic residues" evidence="1">
    <location>
        <begin position="75"/>
        <end position="90"/>
    </location>
</feature>
<dbReference type="HOGENOM" id="CLU_2322050_0_0_1"/>